<name>A0AA37U0Q7_9GAMM</name>
<feature type="signal peptide" evidence="1">
    <location>
        <begin position="1"/>
        <end position="19"/>
    </location>
</feature>
<dbReference type="PANTHER" id="PTHR38037">
    <property type="entry name" value="ZN_PROTEASE DOMAIN-CONTAINING PROTEIN"/>
    <property type="match status" value="1"/>
</dbReference>
<dbReference type="InterPro" id="IPR021109">
    <property type="entry name" value="Peptidase_aspartic_dom_sf"/>
</dbReference>
<dbReference type="SUPFAM" id="SSF50630">
    <property type="entry name" value="Acid proteases"/>
    <property type="match status" value="1"/>
</dbReference>
<dbReference type="Pfam" id="PF05618">
    <property type="entry name" value="Zn_protease"/>
    <property type="match status" value="1"/>
</dbReference>
<accession>A0AA37U0Q7</accession>
<proteinExistence type="predicted"/>
<feature type="domain" description="Retropepsin-like aspartic endopeptidase" evidence="2">
    <location>
        <begin position="100"/>
        <end position="235"/>
    </location>
</feature>
<dbReference type="Proteomes" id="UP001157439">
    <property type="component" value="Unassembled WGS sequence"/>
</dbReference>
<dbReference type="EMBL" id="BSPO01000003">
    <property type="protein sequence ID" value="GLS84506.1"/>
    <property type="molecule type" value="Genomic_DNA"/>
</dbReference>
<feature type="chain" id="PRO_5041390558" evidence="1">
    <location>
        <begin position="20"/>
        <end position="248"/>
    </location>
</feature>
<keyword evidence="4" id="KW-1185">Reference proteome</keyword>
<dbReference type="InterPro" id="IPR008503">
    <property type="entry name" value="Asp_endopeptidase"/>
</dbReference>
<dbReference type="PROSITE" id="PS51257">
    <property type="entry name" value="PROKAR_LIPOPROTEIN"/>
    <property type="match status" value="1"/>
</dbReference>
<keyword evidence="3" id="KW-0645">Protease</keyword>
<evidence type="ECO:0000259" key="2">
    <source>
        <dbReference type="Pfam" id="PF05618"/>
    </source>
</evidence>
<dbReference type="RefSeq" id="WP_408634225.1">
    <property type="nucleotide sequence ID" value="NZ_BSPO01000003.1"/>
</dbReference>
<gene>
    <name evidence="3" type="ORF">GCM10007894_24830</name>
</gene>
<protein>
    <submittedName>
        <fullName evidence="3">ATP-dependent Zn protease</fullName>
    </submittedName>
</protein>
<dbReference type="AlphaFoldDB" id="A0AA37U0Q7"/>
<dbReference type="PANTHER" id="PTHR38037:SF2">
    <property type="entry name" value="ATP-DEPENDENT ZINC PROTEASE DOMAIN-CONTAINING PROTEIN-RELATED"/>
    <property type="match status" value="1"/>
</dbReference>
<dbReference type="Gene3D" id="2.40.70.10">
    <property type="entry name" value="Acid Proteases"/>
    <property type="match status" value="1"/>
</dbReference>
<evidence type="ECO:0000313" key="3">
    <source>
        <dbReference type="EMBL" id="GLS84506.1"/>
    </source>
</evidence>
<keyword evidence="1" id="KW-0732">Signal</keyword>
<organism evidence="3 4">
    <name type="scientific">Paraferrimonas haliotis</name>
    <dbReference type="NCBI Taxonomy" id="2013866"/>
    <lineage>
        <taxon>Bacteria</taxon>
        <taxon>Pseudomonadati</taxon>
        <taxon>Pseudomonadota</taxon>
        <taxon>Gammaproteobacteria</taxon>
        <taxon>Alteromonadales</taxon>
        <taxon>Ferrimonadaceae</taxon>
        <taxon>Paraferrimonas</taxon>
    </lineage>
</organism>
<reference evidence="3 4" key="1">
    <citation type="journal article" date="2014" name="Int. J. Syst. Evol. Microbiol.">
        <title>Complete genome sequence of Corynebacterium casei LMG S-19264T (=DSM 44701T), isolated from a smear-ripened cheese.</title>
        <authorList>
            <consortium name="US DOE Joint Genome Institute (JGI-PGF)"/>
            <person name="Walter F."/>
            <person name="Albersmeier A."/>
            <person name="Kalinowski J."/>
            <person name="Ruckert C."/>
        </authorList>
    </citation>
    <scope>NUCLEOTIDE SEQUENCE [LARGE SCALE GENOMIC DNA]</scope>
    <source>
        <strain evidence="3 4">NBRC 112785</strain>
    </source>
</reference>
<dbReference type="GO" id="GO:0006508">
    <property type="term" value="P:proteolysis"/>
    <property type="evidence" value="ECO:0007669"/>
    <property type="project" value="UniProtKB-KW"/>
</dbReference>
<evidence type="ECO:0000256" key="1">
    <source>
        <dbReference type="SAM" id="SignalP"/>
    </source>
</evidence>
<sequence length="248" mass="26963">MKALTVSVLTCALLSGCVAKNSTGPGLTQDQLNATLEQQQQAYVEQVSAICVSPDQLTQVQQELANLNGKLEQMDETSAVVTPVPVAKECPKSAIGDKLVLGEVEMTYVDEIGAGFATRIDTGAESSSVDARNIRPFERDGKDWVRFDVLIGTGDKATTKTVEARVVRNTRIKQQAGQEAERRPVILAHIQIGDYKAETELNLTDRSHLEYPLLLGRKFMKDIAVVDVSKKFVHGQTAPAPKKAASKK</sequence>
<keyword evidence="3" id="KW-0378">Hydrolase</keyword>
<dbReference type="GO" id="GO:0008233">
    <property type="term" value="F:peptidase activity"/>
    <property type="evidence" value="ECO:0007669"/>
    <property type="project" value="UniProtKB-KW"/>
</dbReference>
<evidence type="ECO:0000313" key="4">
    <source>
        <dbReference type="Proteomes" id="UP001157439"/>
    </source>
</evidence>
<comment type="caution">
    <text evidence="3">The sequence shown here is derived from an EMBL/GenBank/DDBJ whole genome shotgun (WGS) entry which is preliminary data.</text>
</comment>